<feature type="binding site" evidence="8">
    <location>
        <position position="169"/>
    </location>
    <ligand>
        <name>(6R)-5,10-methylene-5,6,7,8-tetrahydrofolate</name>
        <dbReference type="ChEBI" id="CHEBI:15636"/>
    </ligand>
</feature>
<dbReference type="GO" id="GO:0006235">
    <property type="term" value="P:dTTP biosynthetic process"/>
    <property type="evidence" value="ECO:0007669"/>
    <property type="project" value="UniProtKB-UniRule"/>
</dbReference>
<comment type="pathway">
    <text evidence="8">Pyrimidine metabolism; dTTP biosynthesis.</text>
</comment>
<dbReference type="InterPro" id="IPR045097">
    <property type="entry name" value="Thymidate_synth/dCMP_Mease"/>
</dbReference>
<dbReference type="GO" id="GO:0006231">
    <property type="term" value="P:dTMP biosynthetic process"/>
    <property type="evidence" value="ECO:0007669"/>
    <property type="project" value="UniProtKB-UniRule"/>
</dbReference>
<dbReference type="OrthoDB" id="9774633at2"/>
<gene>
    <name evidence="8" type="primary">thyA</name>
    <name evidence="11" type="ORF">VK70_11135</name>
</gene>
<feature type="active site" evidence="9">
    <location>
        <position position="146"/>
    </location>
</feature>
<dbReference type="HOGENOM" id="CLU_021669_0_0_9"/>
<dbReference type="InterPro" id="IPR036926">
    <property type="entry name" value="Thymidate_synth/dCMP_Mease_sf"/>
</dbReference>
<dbReference type="InterPro" id="IPR023451">
    <property type="entry name" value="Thymidate_synth/dCMP_Mease_dom"/>
</dbReference>
<feature type="binding site" description="in other chain" evidence="8">
    <location>
        <begin position="166"/>
        <end position="169"/>
    </location>
    <ligand>
        <name>dUMP</name>
        <dbReference type="ChEBI" id="CHEBI:246422"/>
        <note>ligand shared between dimeric partners</note>
    </ligand>
</feature>
<dbReference type="Proteomes" id="UP000034189">
    <property type="component" value="Chromosome"/>
</dbReference>
<feature type="domain" description="Thymidylate synthase/dCMP hydroxymethylase" evidence="10">
    <location>
        <begin position="3"/>
        <end position="264"/>
    </location>
</feature>
<dbReference type="EMBL" id="CP011114">
    <property type="protein sequence ID" value="AKG35043.1"/>
    <property type="molecule type" value="Genomic_DNA"/>
</dbReference>
<keyword evidence="3 8" id="KW-0963">Cytoplasm</keyword>
<dbReference type="GO" id="GO:0004799">
    <property type="term" value="F:thymidylate synthase activity"/>
    <property type="evidence" value="ECO:0007669"/>
    <property type="project" value="UniProtKB-UniRule"/>
</dbReference>
<dbReference type="Gene3D" id="3.30.572.10">
    <property type="entry name" value="Thymidylate synthase/dCMP hydroxymethylase domain"/>
    <property type="match status" value="1"/>
</dbReference>
<dbReference type="HAMAP" id="MF_00008">
    <property type="entry name" value="Thymidy_synth_bact"/>
    <property type="match status" value="1"/>
</dbReference>
<dbReference type="EC" id="2.1.1.45" evidence="2 8"/>
<feature type="binding site" evidence="8">
    <location>
        <position position="51"/>
    </location>
    <ligand>
        <name>(6R)-5,10-methylene-5,6,7,8-tetrahydrofolate</name>
        <dbReference type="ChEBI" id="CHEBI:15636"/>
    </ligand>
</feature>
<feature type="binding site" evidence="8">
    <location>
        <begin position="126"/>
        <end position="127"/>
    </location>
    <ligand>
        <name>dUMP</name>
        <dbReference type="ChEBI" id="CHEBI:246422"/>
        <note>ligand shared between dimeric partners</note>
    </ligand>
</feature>
<comment type="catalytic activity">
    <reaction evidence="7 8">
        <text>dUMP + (6R)-5,10-methylene-5,6,7,8-tetrahydrofolate = 7,8-dihydrofolate + dTMP</text>
        <dbReference type="Rhea" id="RHEA:12104"/>
        <dbReference type="ChEBI" id="CHEBI:15636"/>
        <dbReference type="ChEBI" id="CHEBI:57451"/>
        <dbReference type="ChEBI" id="CHEBI:63528"/>
        <dbReference type="ChEBI" id="CHEBI:246422"/>
        <dbReference type="EC" id="2.1.1.45"/>
    </reaction>
</comment>
<feature type="binding site" description="in other chain" evidence="8">
    <location>
        <position position="21"/>
    </location>
    <ligand>
        <name>dUMP</name>
        <dbReference type="ChEBI" id="CHEBI:246422"/>
        <note>ligand shared between dimeric partners</note>
    </ligand>
</feature>
<dbReference type="PANTHER" id="PTHR11548">
    <property type="entry name" value="THYMIDYLATE SYNTHASE 1"/>
    <property type="match status" value="1"/>
</dbReference>
<dbReference type="PATRIC" id="fig|1333534.5.peg.2462"/>
<evidence type="ECO:0000256" key="7">
    <source>
        <dbReference type="ARBA" id="ARBA00047344"/>
    </source>
</evidence>
<comment type="similarity">
    <text evidence="8">Belongs to the thymidylate synthase family. Bacterial-type ThyA subfamily.</text>
</comment>
<dbReference type="InterPro" id="IPR000398">
    <property type="entry name" value="Thymidylate_synthase"/>
</dbReference>
<dbReference type="AlphaFoldDB" id="A0A0F7FA63"/>
<evidence type="ECO:0000256" key="2">
    <source>
        <dbReference type="ARBA" id="ARBA00011947"/>
    </source>
</evidence>
<evidence type="ECO:0000256" key="8">
    <source>
        <dbReference type="HAMAP-Rule" id="MF_00008"/>
    </source>
</evidence>
<evidence type="ECO:0000256" key="1">
    <source>
        <dbReference type="ARBA" id="ARBA00011738"/>
    </source>
</evidence>
<feature type="binding site" description="in other chain" evidence="8">
    <location>
        <begin position="207"/>
        <end position="209"/>
    </location>
    <ligand>
        <name>dUMP</name>
        <dbReference type="ChEBI" id="CHEBI:246422"/>
        <note>ligand shared between dimeric partners</note>
    </ligand>
</feature>
<dbReference type="SUPFAM" id="SSF55831">
    <property type="entry name" value="Thymidylate synthase/dCMP hydroxymethylase"/>
    <property type="match status" value="1"/>
</dbReference>
<dbReference type="GO" id="GO:0032259">
    <property type="term" value="P:methylation"/>
    <property type="evidence" value="ECO:0007669"/>
    <property type="project" value="UniProtKB-KW"/>
</dbReference>
<dbReference type="CDD" id="cd00351">
    <property type="entry name" value="TS_Pyrimidine_HMase"/>
    <property type="match status" value="1"/>
</dbReference>
<keyword evidence="4 8" id="KW-0489">Methyltransferase</keyword>
<reference evidence="11 12" key="2">
    <citation type="journal article" date="2016" name="Genome Announc.">
        <title>Genome Sequence of a Gram-Positive Diazotroph, Paenibacillus durus Type Strain ATCC 35681.</title>
        <authorList>
            <person name="Halim M.A."/>
            <person name="Rahman A.Y."/>
            <person name="Sim K.S."/>
            <person name="Yam H.C."/>
            <person name="Rahim A.A."/>
            <person name="Ghazali A.H."/>
            <person name="Najimudin N."/>
        </authorList>
    </citation>
    <scope>NUCLEOTIDE SEQUENCE [LARGE SCALE GENOMIC DNA]</scope>
    <source>
        <strain evidence="11 12">ATCC 35681</strain>
    </source>
</reference>
<dbReference type="PANTHER" id="PTHR11548:SF9">
    <property type="entry name" value="THYMIDYLATE SYNTHASE"/>
    <property type="match status" value="1"/>
</dbReference>
<evidence type="ECO:0000256" key="6">
    <source>
        <dbReference type="ARBA" id="ARBA00022727"/>
    </source>
</evidence>
<dbReference type="PRINTS" id="PR00108">
    <property type="entry name" value="THYMDSNTHASE"/>
</dbReference>
<dbReference type="PROSITE" id="PS00091">
    <property type="entry name" value="THYMIDYLATE_SYNTHASE"/>
    <property type="match status" value="1"/>
</dbReference>
<evidence type="ECO:0000256" key="4">
    <source>
        <dbReference type="ARBA" id="ARBA00022603"/>
    </source>
</evidence>
<dbReference type="InterPro" id="IPR020940">
    <property type="entry name" value="Thymidylate_synthase_AS"/>
</dbReference>
<dbReference type="FunFam" id="3.30.572.10:FF:000001">
    <property type="entry name" value="Thymidylate synthase"/>
    <property type="match status" value="1"/>
</dbReference>
<reference evidence="11 12" key="1">
    <citation type="submission" date="2015-03" db="EMBL/GenBank/DDBJ databases">
        <authorList>
            <person name="Abdul Halim M."/>
        </authorList>
    </citation>
    <scope>NUCLEOTIDE SEQUENCE [LARGE SCALE GENOMIC DNA]</scope>
    <source>
        <strain evidence="11 12">ATCC 35681</strain>
    </source>
</reference>
<dbReference type="Pfam" id="PF00303">
    <property type="entry name" value="Thymidylat_synt"/>
    <property type="match status" value="1"/>
</dbReference>
<evidence type="ECO:0000259" key="10">
    <source>
        <dbReference type="Pfam" id="PF00303"/>
    </source>
</evidence>
<dbReference type="NCBIfam" id="TIGR03284">
    <property type="entry name" value="thym_sym"/>
    <property type="match status" value="2"/>
</dbReference>
<dbReference type="RefSeq" id="WP_025700806.1">
    <property type="nucleotide sequence ID" value="NZ_ASQQ01000819.1"/>
</dbReference>
<feature type="active site" description="Nucleophile" evidence="8">
    <location>
        <position position="146"/>
    </location>
</feature>
<sequence>MRKYLDLLQDVLDHGTRKSDRTGTGTISVFGRQLRFDLSEGFPLMTTKRIHLKSVVHELLWFLKGETNIAYLKENGVTIWDEWADENGELGPVYGSQWRAWESADGRQIDQISSVIESIKNNPDSRRHIVSAWNVGEIDQMKLPPCHFVFQFYVADGKLSCMLTMRSVDTFLGLPFNIASYALLTHMVAQQTGLEPGEFIWSGGDVHIYTNHLEQVATQLSREPYELPKLVIRRKPDSIFDYTFEDFEFEGYRYHPGIKAPIAV</sequence>
<name>A0A0F7FA63_PAEDU</name>
<organism evidence="11 12">
    <name type="scientific">Paenibacillus durus ATCC 35681</name>
    <dbReference type="NCBI Taxonomy" id="1333534"/>
    <lineage>
        <taxon>Bacteria</taxon>
        <taxon>Bacillati</taxon>
        <taxon>Bacillota</taxon>
        <taxon>Bacilli</taxon>
        <taxon>Bacillales</taxon>
        <taxon>Paenibacillaceae</taxon>
        <taxon>Paenibacillus</taxon>
    </lineage>
</organism>
<dbReference type="GO" id="GO:0005829">
    <property type="term" value="C:cytosol"/>
    <property type="evidence" value="ECO:0007669"/>
    <property type="project" value="TreeGrafter"/>
</dbReference>
<proteinExistence type="inferred from homology"/>
<dbReference type="NCBIfam" id="NF002497">
    <property type="entry name" value="PRK01827.1-3"/>
    <property type="match status" value="1"/>
</dbReference>
<keyword evidence="5 8" id="KW-0808">Transferase</keyword>
<evidence type="ECO:0000256" key="5">
    <source>
        <dbReference type="ARBA" id="ARBA00022679"/>
    </source>
</evidence>
<feature type="binding site" evidence="8">
    <location>
        <position position="263"/>
    </location>
    <ligand>
        <name>(6R)-5,10-methylene-5,6,7,8-tetrahydrofolate</name>
        <dbReference type="ChEBI" id="CHEBI:15636"/>
    </ligand>
</feature>
<comment type="subcellular location">
    <subcellularLocation>
        <location evidence="8">Cytoplasm</location>
    </subcellularLocation>
</comment>
<comment type="function">
    <text evidence="8">Catalyzes the reductive methylation of 2'-deoxyuridine-5'-monophosphate (dUMP) to 2'-deoxythymidine-5'-monophosphate (dTMP) while utilizing 5,10-methylenetetrahydrofolate (mTHF) as the methyl donor and reductant in the reaction, yielding dihydrofolate (DHF) as a by-product. This enzymatic reaction provides an intracellular de novo source of dTMP, an essential precursor for DNA biosynthesis.</text>
</comment>
<comment type="subunit">
    <text evidence="1 8">Homodimer.</text>
</comment>
<accession>A0A0F7FA63</accession>
<dbReference type="UniPathway" id="UPA00575"/>
<keyword evidence="6 8" id="KW-0545">Nucleotide biosynthesis</keyword>
<evidence type="ECO:0000313" key="11">
    <source>
        <dbReference type="EMBL" id="AKG35043.1"/>
    </source>
</evidence>
<evidence type="ECO:0000256" key="3">
    <source>
        <dbReference type="ARBA" id="ARBA00022490"/>
    </source>
</evidence>
<feature type="binding site" description="in other chain" evidence="8">
    <location>
        <position position="177"/>
    </location>
    <ligand>
        <name>dUMP</name>
        <dbReference type="ChEBI" id="CHEBI:246422"/>
        <note>ligand shared between dimeric partners</note>
    </ligand>
</feature>
<evidence type="ECO:0000313" key="12">
    <source>
        <dbReference type="Proteomes" id="UP000034189"/>
    </source>
</evidence>
<evidence type="ECO:0000256" key="9">
    <source>
        <dbReference type="PROSITE-ProRule" id="PRU10016"/>
    </source>
</evidence>
<protein>
    <recommendedName>
        <fullName evidence="2 8">Thymidylate synthase</fullName>
        <shortName evidence="8">TS</shortName>
        <shortName evidence="8">TSase</shortName>
        <ecNumber evidence="2 8">2.1.1.45</ecNumber>
    </recommendedName>
</protein>
<dbReference type="NCBIfam" id="NF002499">
    <property type="entry name" value="PRK01827.1-5"/>
    <property type="match status" value="1"/>
</dbReference>